<protein>
    <submittedName>
        <fullName evidence="2">DinB family protein</fullName>
    </submittedName>
</protein>
<keyword evidence="3" id="KW-1185">Reference proteome</keyword>
<dbReference type="SUPFAM" id="SSF109854">
    <property type="entry name" value="DinB/YfiT-like putative metalloenzymes"/>
    <property type="match status" value="1"/>
</dbReference>
<evidence type="ECO:0000259" key="1">
    <source>
        <dbReference type="Pfam" id="PF12867"/>
    </source>
</evidence>
<evidence type="ECO:0000313" key="2">
    <source>
        <dbReference type="EMBL" id="MFC5649008.1"/>
    </source>
</evidence>
<dbReference type="EMBL" id="JBHSOW010000028">
    <property type="protein sequence ID" value="MFC5649008.1"/>
    <property type="molecule type" value="Genomic_DNA"/>
</dbReference>
<proteinExistence type="predicted"/>
<dbReference type="InterPro" id="IPR024775">
    <property type="entry name" value="DinB-like"/>
</dbReference>
<feature type="domain" description="DinB-like" evidence="1">
    <location>
        <begin position="6"/>
        <end position="121"/>
    </location>
</feature>
<sequence>MWKAPLELGKWSVSDVIAHILLWDTYFEQEAISKIAKAEALTLTNLEFPFNQNAVLYARAHRQQVILDQAVAVRERIIDYLEKLSNEARSQVYLDGEGHPFTVQHYLDDFIEHDNHHRSQIERLLAS</sequence>
<dbReference type="Gene3D" id="1.20.120.450">
    <property type="entry name" value="dinb family like domain"/>
    <property type="match status" value="1"/>
</dbReference>
<gene>
    <name evidence="2" type="ORF">ACFPYJ_07670</name>
</gene>
<comment type="caution">
    <text evidence="2">The sequence shown here is derived from an EMBL/GenBank/DDBJ whole genome shotgun (WGS) entry which is preliminary data.</text>
</comment>
<dbReference type="Pfam" id="PF12867">
    <property type="entry name" value="DinB_2"/>
    <property type="match status" value="1"/>
</dbReference>
<accession>A0ABW0VUT6</accession>
<dbReference type="Proteomes" id="UP001596047">
    <property type="component" value="Unassembled WGS sequence"/>
</dbReference>
<reference evidence="3" key="1">
    <citation type="journal article" date="2019" name="Int. J. Syst. Evol. Microbiol.">
        <title>The Global Catalogue of Microorganisms (GCM) 10K type strain sequencing project: providing services to taxonomists for standard genome sequencing and annotation.</title>
        <authorList>
            <consortium name="The Broad Institute Genomics Platform"/>
            <consortium name="The Broad Institute Genome Sequencing Center for Infectious Disease"/>
            <person name="Wu L."/>
            <person name="Ma J."/>
        </authorList>
    </citation>
    <scope>NUCLEOTIDE SEQUENCE [LARGE SCALE GENOMIC DNA]</scope>
    <source>
        <strain evidence="3">CGMCC 1.3240</strain>
    </source>
</reference>
<dbReference type="RefSeq" id="WP_379187571.1">
    <property type="nucleotide sequence ID" value="NZ_JBHSOW010000028.1"/>
</dbReference>
<dbReference type="InterPro" id="IPR034660">
    <property type="entry name" value="DinB/YfiT-like"/>
</dbReference>
<organism evidence="2 3">
    <name type="scientific">Paenibacillus solisilvae</name>
    <dbReference type="NCBI Taxonomy" id="2486751"/>
    <lineage>
        <taxon>Bacteria</taxon>
        <taxon>Bacillati</taxon>
        <taxon>Bacillota</taxon>
        <taxon>Bacilli</taxon>
        <taxon>Bacillales</taxon>
        <taxon>Paenibacillaceae</taxon>
        <taxon>Paenibacillus</taxon>
    </lineage>
</organism>
<evidence type="ECO:0000313" key="3">
    <source>
        <dbReference type="Proteomes" id="UP001596047"/>
    </source>
</evidence>
<name>A0ABW0VUT6_9BACL</name>